<keyword evidence="1" id="KW-0175">Coiled coil</keyword>
<comment type="caution">
    <text evidence="3">The sequence shown here is derived from an EMBL/GenBank/DDBJ whole genome shotgun (WGS) entry which is preliminary data.</text>
</comment>
<name>A0A1Q9CXP4_SYMMI</name>
<organism evidence="3 4">
    <name type="scientific">Symbiodinium microadriaticum</name>
    <name type="common">Dinoflagellate</name>
    <name type="synonym">Zooxanthella microadriatica</name>
    <dbReference type="NCBI Taxonomy" id="2951"/>
    <lineage>
        <taxon>Eukaryota</taxon>
        <taxon>Sar</taxon>
        <taxon>Alveolata</taxon>
        <taxon>Dinophyceae</taxon>
        <taxon>Suessiales</taxon>
        <taxon>Symbiodiniaceae</taxon>
        <taxon>Symbiodinium</taxon>
    </lineage>
</organism>
<evidence type="ECO:0000313" key="3">
    <source>
        <dbReference type="EMBL" id="OLP87680.1"/>
    </source>
</evidence>
<sequence length="620" mass="68877">MPCGSKRQQLQLAPLSPECLRSFLRIWKAEVASLTGELEKAQSEAESLTEQVNNLLQSSSGDKSKAETLQKSVEANNKELDATRGLLVTRQLEVEAKDAKTLYLPSLKSLLLGRQDEHEPVLGSPGQEPQWRLYLRAQSLAGAERPLETSKEVASAGKAAACHFGLFCDGWWAVLQDPRPKSDEALFLEDVIIAVRVPTNEVGAKLSLRAFCCLTRSADAEPHPLPHGFGLYVFYGAAHAPAMTAARYLRISMSGSVILLGVEAFCAELLSVPMLRNLLWLSKLEKVAQDEVKNTFLEFDEEDEPRCRRSSSAPPRMLRIAPEDPPIQYQIAPEDPPMQSQIAPEDPPIQSQIAPEDPPIQSQIAPEDPPIQSQIAPEDPPIQSQIAPEDPPFQSELNPDAPEFDFTGVSGETQFGAESYVYLPLPEYTVQEWFDYLYYLQANRVLLTPEYAAYICELTGLLGMPMTEYLDPQTIQVHPTGRPGSYLVKWFLDSRKLKSNDKQIISPGFMLYHPGTGQFLRFLIGAFPKDWSAANPEANFKKAEGRGFFQLKCDTQPKDQGCLPCRFGFSVSNEEMRIACSHFTESKCIVELPDADCAIFHVFGATGRDQLVEVTAVIEL</sequence>
<feature type="region of interest" description="Disordered" evidence="2">
    <location>
        <begin position="333"/>
        <end position="382"/>
    </location>
</feature>
<gene>
    <name evidence="3" type="primary">Ogfr</name>
    <name evidence="3" type="ORF">AK812_SmicGene31063</name>
</gene>
<keyword evidence="4" id="KW-1185">Reference proteome</keyword>
<proteinExistence type="predicted"/>
<dbReference type="Proteomes" id="UP000186817">
    <property type="component" value="Unassembled WGS sequence"/>
</dbReference>
<dbReference type="EMBL" id="LSRX01000848">
    <property type="protein sequence ID" value="OLP87680.1"/>
    <property type="molecule type" value="Genomic_DNA"/>
</dbReference>
<protein>
    <submittedName>
        <fullName evidence="3">Opioid growth factor receptor</fullName>
    </submittedName>
</protein>
<evidence type="ECO:0000256" key="2">
    <source>
        <dbReference type="SAM" id="MobiDB-lite"/>
    </source>
</evidence>
<reference evidence="3 4" key="1">
    <citation type="submission" date="2016-02" db="EMBL/GenBank/DDBJ databases">
        <title>Genome analysis of coral dinoflagellate symbionts highlights evolutionary adaptations to a symbiotic lifestyle.</title>
        <authorList>
            <person name="Aranda M."/>
            <person name="Li Y."/>
            <person name="Liew Y.J."/>
            <person name="Baumgarten S."/>
            <person name="Simakov O."/>
            <person name="Wilson M."/>
            <person name="Piel J."/>
            <person name="Ashoor H."/>
            <person name="Bougouffa S."/>
            <person name="Bajic V.B."/>
            <person name="Ryu T."/>
            <person name="Ravasi T."/>
            <person name="Bayer T."/>
            <person name="Micklem G."/>
            <person name="Kim H."/>
            <person name="Bhak J."/>
            <person name="Lajeunesse T.C."/>
            <person name="Voolstra C.R."/>
        </authorList>
    </citation>
    <scope>NUCLEOTIDE SEQUENCE [LARGE SCALE GENOMIC DNA]</scope>
    <source>
        <strain evidence="3 4">CCMP2467</strain>
    </source>
</reference>
<accession>A0A1Q9CXP4</accession>
<evidence type="ECO:0000256" key="1">
    <source>
        <dbReference type="SAM" id="Coils"/>
    </source>
</evidence>
<feature type="region of interest" description="Disordered" evidence="2">
    <location>
        <begin position="301"/>
        <end position="321"/>
    </location>
</feature>
<feature type="coiled-coil region" evidence="1">
    <location>
        <begin position="24"/>
        <end position="58"/>
    </location>
</feature>
<keyword evidence="3" id="KW-0675">Receptor</keyword>
<dbReference type="AlphaFoldDB" id="A0A1Q9CXP4"/>
<evidence type="ECO:0000313" key="4">
    <source>
        <dbReference type="Proteomes" id="UP000186817"/>
    </source>
</evidence>
<dbReference type="OrthoDB" id="421779at2759"/>